<feature type="compositionally biased region" description="Basic and acidic residues" evidence="1">
    <location>
        <begin position="192"/>
        <end position="203"/>
    </location>
</feature>
<keyword evidence="3" id="KW-0282">Flagellum</keyword>
<keyword evidence="4" id="KW-1185">Reference proteome</keyword>
<keyword evidence="3" id="KW-0969">Cilium</keyword>
<proteinExistence type="predicted"/>
<feature type="compositionally biased region" description="Low complexity" evidence="1">
    <location>
        <begin position="149"/>
        <end position="169"/>
    </location>
</feature>
<keyword evidence="2" id="KW-0812">Transmembrane</keyword>
<feature type="compositionally biased region" description="Low complexity" evidence="1">
    <location>
        <begin position="517"/>
        <end position="527"/>
    </location>
</feature>
<keyword evidence="3" id="KW-0966">Cell projection</keyword>
<feature type="compositionally biased region" description="Pro residues" evidence="1">
    <location>
        <begin position="406"/>
        <end position="417"/>
    </location>
</feature>
<evidence type="ECO:0000313" key="3">
    <source>
        <dbReference type="EMBL" id="MBO0662766.1"/>
    </source>
</evidence>
<feature type="transmembrane region" description="Helical" evidence="2">
    <location>
        <begin position="16"/>
        <end position="37"/>
    </location>
</feature>
<feature type="compositionally biased region" description="Basic and acidic residues" evidence="1">
    <location>
        <begin position="223"/>
        <end position="234"/>
    </location>
</feature>
<name>A0A939JWX5_9HYPH</name>
<feature type="region of interest" description="Disordered" evidence="1">
    <location>
        <begin position="101"/>
        <end position="557"/>
    </location>
</feature>
<comment type="caution">
    <text evidence="3">The sequence shown here is derived from an EMBL/GenBank/DDBJ whole genome shotgun (WGS) entry which is preliminary data.</text>
</comment>
<keyword evidence="2" id="KW-1133">Transmembrane helix</keyword>
<gene>
    <name evidence="3" type="ORF">J1C48_09265</name>
</gene>
<organism evidence="3 4">
    <name type="scientific">Jiella flava</name>
    <dbReference type="NCBI Taxonomy" id="2816857"/>
    <lineage>
        <taxon>Bacteria</taxon>
        <taxon>Pseudomonadati</taxon>
        <taxon>Pseudomonadota</taxon>
        <taxon>Alphaproteobacteria</taxon>
        <taxon>Hyphomicrobiales</taxon>
        <taxon>Aurantimonadaceae</taxon>
        <taxon>Jiella</taxon>
    </lineage>
</organism>
<evidence type="ECO:0000313" key="4">
    <source>
        <dbReference type="Proteomes" id="UP000664122"/>
    </source>
</evidence>
<sequence length="584" mass="60965">MPQWIIDIFGDSLAPFVWVAVVAALVCTLAIVVLLMAKKLMAGGVKIGPKVKAPRLQVLDVVRVDEKRKLVLVRRDEVEHLVLVGGQTDILVEGSILRLPSPARGRPSDGDARLDSPAMAPQQPRVAAAPPVAGGTTTTPRQEPRRDSQPAPQRAPAVAAVPAPAAPVLAPQPTPPRRAAPTPGAAPAPEINLDRARPVEAKSPRSQAATRAEPALPPATPSTDRHIPLSERLPRLRPAAPRAEVPTERAAPQPAMPLAERASLNPSTHPFSRATPTLPSKAEPDLSMAPVAEPAPRPSGRIEPQLAMPGETYSDARLEPEPARREARALRPAGDRTSGDGDAATAPLPSGSGDVEWPSADTQARPRPLSVRSFVSAVQSRDTSERGVAAVSSAGPKIPARAAEPRPVPTGPGPAAPHLPQAESRKTIEQPAPQASAEKNALEKSLEDFLAAELHSSLAEEALEAKEPRPPQPKPAATPAKATASDIAEHPAPASAPAQAKPSPSEPVPTAKPKPAPSSADPQPAAKPKSDSPETVMPIPHPLSATAQGKVDTPQAAELDLEEEMKRLLGELGATTAESDKKTK</sequence>
<reference evidence="3" key="1">
    <citation type="submission" date="2021-03" db="EMBL/GenBank/DDBJ databases">
        <title>Whole genome sequence of Jiella sp. CQZ9-1.</title>
        <authorList>
            <person name="Tuo L."/>
        </authorList>
    </citation>
    <scope>NUCLEOTIDE SEQUENCE</scope>
    <source>
        <strain evidence="3">CQZ9-1</strain>
    </source>
</reference>
<dbReference type="EMBL" id="JAFMPP010000006">
    <property type="protein sequence ID" value="MBO0662766.1"/>
    <property type="molecule type" value="Genomic_DNA"/>
</dbReference>
<dbReference type="Proteomes" id="UP000664122">
    <property type="component" value="Unassembled WGS sequence"/>
</dbReference>
<feature type="compositionally biased region" description="Low complexity" evidence="1">
    <location>
        <begin position="477"/>
        <end position="503"/>
    </location>
</feature>
<keyword evidence="2" id="KW-0472">Membrane</keyword>
<feature type="compositionally biased region" description="Low complexity" evidence="1">
    <location>
        <begin position="117"/>
        <end position="141"/>
    </location>
</feature>
<accession>A0A939JWX5</accession>
<feature type="compositionally biased region" description="Pro residues" evidence="1">
    <location>
        <begin position="504"/>
        <end position="516"/>
    </location>
</feature>
<feature type="compositionally biased region" description="Low complexity" evidence="1">
    <location>
        <begin position="179"/>
        <end position="189"/>
    </location>
</feature>
<protein>
    <submittedName>
        <fullName evidence="3">Flagellar biosynthetic protein FliO</fullName>
    </submittedName>
</protein>
<evidence type="ECO:0000256" key="1">
    <source>
        <dbReference type="SAM" id="MobiDB-lite"/>
    </source>
</evidence>
<feature type="compositionally biased region" description="Basic and acidic residues" evidence="1">
    <location>
        <begin position="314"/>
        <end position="339"/>
    </location>
</feature>
<dbReference type="AlphaFoldDB" id="A0A939JWX5"/>
<evidence type="ECO:0000256" key="2">
    <source>
        <dbReference type="SAM" id="Phobius"/>
    </source>
</evidence>
<dbReference type="RefSeq" id="WP_207257552.1">
    <property type="nucleotide sequence ID" value="NZ_JAFMPP010000006.1"/>
</dbReference>
<feature type="compositionally biased region" description="Low complexity" evidence="1">
    <location>
        <begin position="451"/>
        <end position="460"/>
    </location>
</feature>
<feature type="compositionally biased region" description="Polar residues" evidence="1">
    <location>
        <begin position="264"/>
        <end position="278"/>
    </location>
</feature>